<evidence type="ECO:0000313" key="6">
    <source>
        <dbReference type="Proteomes" id="UP001431784"/>
    </source>
</evidence>
<dbReference type="PANTHER" id="PTHR11699">
    <property type="entry name" value="ALDEHYDE DEHYDROGENASE-RELATED"/>
    <property type="match status" value="1"/>
</dbReference>
<dbReference type="Proteomes" id="UP001431784">
    <property type="component" value="Unassembled WGS sequence"/>
</dbReference>
<dbReference type="InterPro" id="IPR029510">
    <property type="entry name" value="Ald_DH_CS_GLU"/>
</dbReference>
<sequence length="500" mass="52199">MNQMFDPARPDALCAELAAAPRKLLIDGAFHDAEKGQVLDVIDPATGRKFAEATAGGAADIDAAVMAARRAFDDGRWTGLPPARRQDLLLKLADLIARDAEELALLETMDNGMPFMMARMGGAMGAVGMLRYFAGWATKVSGETITPSWPGEWLGYTRREPVGVVAAITPWNFPLAMEVGKLSAALAAGCTVVLKPAEQTPLSAVKLGELICEAGFPDGVVNIVTGTGAEAGAPLVTHPGIDKISFTGSTVVGQHILRESAGTMKRVTLELGGKSPTFIFADADLGRAIPAAAQGIFGNAGQVCAAGSRLFVHESVFDQVMEGITERAKTLKIGAGLEPGTEMGPLVSAVQRDRVMGYIDAGRNAGVSLLTGGGTLGEGGYFVEPTVLVEPGAHLSVVREEIFGPVLCAMRFGDDDLDALAARGNDTQYGLSSAIWTQDITAAHKLANRLRAGTVRINGSGPPDPALPLGGYKASGFGRENGRAGLEIFTELKTVTVSLN</sequence>
<keyword evidence="6" id="KW-1185">Reference proteome</keyword>
<dbReference type="PROSITE" id="PS00687">
    <property type="entry name" value="ALDEHYDE_DEHYDR_GLU"/>
    <property type="match status" value="1"/>
</dbReference>
<comment type="caution">
    <text evidence="5">The sequence shown here is derived from an EMBL/GenBank/DDBJ whole genome shotgun (WGS) entry which is preliminary data.</text>
</comment>
<evidence type="ECO:0000256" key="2">
    <source>
        <dbReference type="PROSITE-ProRule" id="PRU10007"/>
    </source>
</evidence>
<gene>
    <name evidence="5" type="ORF">PUT78_07505</name>
</gene>
<dbReference type="InterPro" id="IPR016160">
    <property type="entry name" value="Ald_DH_CS_CYS"/>
</dbReference>
<evidence type="ECO:0000313" key="5">
    <source>
        <dbReference type="EMBL" id="MDD7970940.1"/>
    </source>
</evidence>
<comment type="similarity">
    <text evidence="3">Belongs to the aldehyde dehydrogenase family.</text>
</comment>
<evidence type="ECO:0000259" key="4">
    <source>
        <dbReference type="Pfam" id="PF00171"/>
    </source>
</evidence>
<protein>
    <submittedName>
        <fullName evidence="5">Aldehyde dehydrogenase family protein</fullName>
    </submittedName>
</protein>
<dbReference type="SUPFAM" id="SSF53720">
    <property type="entry name" value="ALDH-like"/>
    <property type="match status" value="1"/>
</dbReference>
<name>A0ABT5T8B4_9RHOB</name>
<evidence type="ECO:0000256" key="3">
    <source>
        <dbReference type="RuleBase" id="RU003345"/>
    </source>
</evidence>
<dbReference type="RefSeq" id="WP_274351630.1">
    <property type="nucleotide sequence ID" value="NZ_JAQZSM010000005.1"/>
</dbReference>
<evidence type="ECO:0000256" key="1">
    <source>
        <dbReference type="ARBA" id="ARBA00023002"/>
    </source>
</evidence>
<dbReference type="Gene3D" id="3.40.605.10">
    <property type="entry name" value="Aldehyde Dehydrogenase, Chain A, domain 1"/>
    <property type="match status" value="1"/>
</dbReference>
<reference evidence="5" key="1">
    <citation type="submission" date="2023-02" db="EMBL/GenBank/DDBJ databases">
        <title>Description of Roseinatronobacter alkalisoli sp. nov., an alkaliphilic bacerium isolated from soda soil.</title>
        <authorList>
            <person name="Wei W."/>
        </authorList>
    </citation>
    <scope>NUCLEOTIDE SEQUENCE</scope>
    <source>
        <strain evidence="5">HJB301</strain>
    </source>
</reference>
<dbReference type="PROSITE" id="PS00070">
    <property type="entry name" value="ALDEHYDE_DEHYDR_CYS"/>
    <property type="match status" value="1"/>
</dbReference>
<dbReference type="InterPro" id="IPR016163">
    <property type="entry name" value="Ald_DH_C"/>
</dbReference>
<organism evidence="5 6">
    <name type="scientific">Roseinatronobacter alkalisoli</name>
    <dbReference type="NCBI Taxonomy" id="3028235"/>
    <lineage>
        <taxon>Bacteria</taxon>
        <taxon>Pseudomonadati</taxon>
        <taxon>Pseudomonadota</taxon>
        <taxon>Alphaproteobacteria</taxon>
        <taxon>Rhodobacterales</taxon>
        <taxon>Paracoccaceae</taxon>
        <taxon>Roseinatronobacter</taxon>
    </lineage>
</organism>
<feature type="active site" evidence="2">
    <location>
        <position position="270"/>
    </location>
</feature>
<dbReference type="Gene3D" id="3.40.309.10">
    <property type="entry name" value="Aldehyde Dehydrogenase, Chain A, domain 2"/>
    <property type="match status" value="1"/>
</dbReference>
<feature type="domain" description="Aldehyde dehydrogenase" evidence="4">
    <location>
        <begin position="33"/>
        <end position="495"/>
    </location>
</feature>
<dbReference type="InterPro" id="IPR016161">
    <property type="entry name" value="Ald_DH/histidinol_DH"/>
</dbReference>
<dbReference type="Pfam" id="PF00171">
    <property type="entry name" value="Aldedh"/>
    <property type="match status" value="1"/>
</dbReference>
<dbReference type="InterPro" id="IPR015590">
    <property type="entry name" value="Aldehyde_DH_dom"/>
</dbReference>
<keyword evidence="1 3" id="KW-0560">Oxidoreductase</keyword>
<proteinExistence type="inferred from homology"/>
<accession>A0ABT5T8B4</accession>
<dbReference type="InterPro" id="IPR016162">
    <property type="entry name" value="Ald_DH_N"/>
</dbReference>
<dbReference type="EMBL" id="JAQZSM010000005">
    <property type="protein sequence ID" value="MDD7970940.1"/>
    <property type="molecule type" value="Genomic_DNA"/>
</dbReference>